<dbReference type="PROSITE" id="PS50977">
    <property type="entry name" value="HTH_TETR_2"/>
    <property type="match status" value="1"/>
</dbReference>
<dbReference type="HOGENOM" id="CLU_069356_25_2_11"/>
<dbReference type="PANTHER" id="PTHR30055:SF148">
    <property type="entry name" value="TETR-FAMILY TRANSCRIPTIONAL REGULATOR"/>
    <property type="match status" value="1"/>
</dbReference>
<dbReference type="InterPro" id="IPR009057">
    <property type="entry name" value="Homeodomain-like_sf"/>
</dbReference>
<dbReference type="InterPro" id="IPR036271">
    <property type="entry name" value="Tet_transcr_reg_TetR-rel_C_sf"/>
</dbReference>
<dbReference type="Gene3D" id="1.10.357.10">
    <property type="entry name" value="Tetracycline Repressor, domain 2"/>
    <property type="match status" value="1"/>
</dbReference>
<feature type="domain" description="HTH tetR-type" evidence="5">
    <location>
        <begin position="17"/>
        <end position="77"/>
    </location>
</feature>
<dbReference type="SUPFAM" id="SSF46689">
    <property type="entry name" value="Homeodomain-like"/>
    <property type="match status" value="1"/>
</dbReference>
<dbReference type="GO" id="GO:0003700">
    <property type="term" value="F:DNA-binding transcription factor activity"/>
    <property type="evidence" value="ECO:0007669"/>
    <property type="project" value="TreeGrafter"/>
</dbReference>
<dbReference type="GO" id="GO:0000976">
    <property type="term" value="F:transcription cis-regulatory region binding"/>
    <property type="evidence" value="ECO:0007669"/>
    <property type="project" value="TreeGrafter"/>
</dbReference>
<dbReference type="Pfam" id="PF16859">
    <property type="entry name" value="TetR_C_11"/>
    <property type="match status" value="1"/>
</dbReference>
<dbReference type="AlphaFoldDB" id="Z9JPI7"/>
<dbReference type="Gene3D" id="1.10.10.60">
    <property type="entry name" value="Homeodomain-like"/>
    <property type="match status" value="1"/>
</dbReference>
<name>Z9JPI7_9MICO</name>
<keyword evidence="3" id="KW-0804">Transcription</keyword>
<protein>
    <submittedName>
        <fullName evidence="6">TetR family transcriptional regulator</fullName>
    </submittedName>
</protein>
<dbReference type="Proteomes" id="UP000023067">
    <property type="component" value="Unassembled WGS sequence"/>
</dbReference>
<dbReference type="SUPFAM" id="SSF48498">
    <property type="entry name" value="Tetracyclin repressor-like, C-terminal domain"/>
    <property type="match status" value="1"/>
</dbReference>
<reference evidence="6 7" key="1">
    <citation type="submission" date="2014-02" db="EMBL/GenBank/DDBJ databases">
        <title>Genome sequence of Brachybacterium phenoliresistens strain W13A50.</title>
        <authorList>
            <person name="Wang X."/>
        </authorList>
    </citation>
    <scope>NUCLEOTIDE SEQUENCE [LARGE SCALE GENOMIC DNA]</scope>
    <source>
        <strain evidence="6 7">W13A50</strain>
    </source>
</reference>
<evidence type="ECO:0000256" key="3">
    <source>
        <dbReference type="ARBA" id="ARBA00023163"/>
    </source>
</evidence>
<evidence type="ECO:0000256" key="1">
    <source>
        <dbReference type="ARBA" id="ARBA00023015"/>
    </source>
</evidence>
<gene>
    <name evidence="6" type="ORF">BF93_10280</name>
</gene>
<dbReference type="EMBL" id="JDYK01000028">
    <property type="protein sequence ID" value="EWS79662.1"/>
    <property type="molecule type" value="Genomic_DNA"/>
</dbReference>
<organism evidence="6 7">
    <name type="scientific">Brachybacterium phenoliresistens</name>
    <dbReference type="NCBI Taxonomy" id="396014"/>
    <lineage>
        <taxon>Bacteria</taxon>
        <taxon>Bacillati</taxon>
        <taxon>Actinomycetota</taxon>
        <taxon>Actinomycetes</taxon>
        <taxon>Micrococcales</taxon>
        <taxon>Dermabacteraceae</taxon>
        <taxon>Brachybacterium</taxon>
    </lineage>
</organism>
<dbReference type="PATRIC" id="fig|396014.3.peg.3545"/>
<evidence type="ECO:0000256" key="4">
    <source>
        <dbReference type="PROSITE-ProRule" id="PRU00335"/>
    </source>
</evidence>
<accession>Z9JPI7</accession>
<sequence>MAEQEQTPQRRPGGRSARIQQAVFAAVLKEVVAQGYAKATLGAVAERSGVHRTTIYRRWSDLDTLLVEALRDRSGHPVVPRDTGALATDLAAYAQDIVEVLAADTGRIISAVLGSEAARLDGVRGILGEVLTTRRPLSSEIVRRAVARGEAPRGTVDVEVIDHLVAPLYFRLLLTGEPLDTDVARRCAAATTAAVRAGIFVREPGPASGSPSGR</sequence>
<dbReference type="eggNOG" id="COG1309">
    <property type="taxonomic scope" value="Bacteria"/>
</dbReference>
<dbReference type="STRING" id="396014.BF93_10280"/>
<evidence type="ECO:0000313" key="7">
    <source>
        <dbReference type="Proteomes" id="UP000023067"/>
    </source>
</evidence>
<comment type="caution">
    <text evidence="6">The sequence shown here is derived from an EMBL/GenBank/DDBJ whole genome shotgun (WGS) entry which is preliminary data.</text>
</comment>
<dbReference type="RefSeq" id="WP_038374519.1">
    <property type="nucleotide sequence ID" value="NZ_KK070010.1"/>
</dbReference>
<dbReference type="InterPro" id="IPR011075">
    <property type="entry name" value="TetR_C"/>
</dbReference>
<dbReference type="InterPro" id="IPR001647">
    <property type="entry name" value="HTH_TetR"/>
</dbReference>
<keyword evidence="7" id="KW-1185">Reference proteome</keyword>
<dbReference type="PANTHER" id="PTHR30055">
    <property type="entry name" value="HTH-TYPE TRANSCRIPTIONAL REGULATOR RUTR"/>
    <property type="match status" value="1"/>
</dbReference>
<evidence type="ECO:0000256" key="2">
    <source>
        <dbReference type="ARBA" id="ARBA00023125"/>
    </source>
</evidence>
<dbReference type="InterPro" id="IPR050109">
    <property type="entry name" value="HTH-type_TetR-like_transc_reg"/>
</dbReference>
<proteinExistence type="predicted"/>
<evidence type="ECO:0000313" key="6">
    <source>
        <dbReference type="EMBL" id="EWS79662.1"/>
    </source>
</evidence>
<feature type="DNA-binding region" description="H-T-H motif" evidence="4">
    <location>
        <begin position="40"/>
        <end position="59"/>
    </location>
</feature>
<dbReference type="Pfam" id="PF00440">
    <property type="entry name" value="TetR_N"/>
    <property type="match status" value="1"/>
</dbReference>
<keyword evidence="1" id="KW-0805">Transcription regulation</keyword>
<evidence type="ECO:0000259" key="5">
    <source>
        <dbReference type="PROSITE" id="PS50977"/>
    </source>
</evidence>
<keyword evidence="2 4" id="KW-0238">DNA-binding</keyword>